<feature type="transmembrane region" description="Helical" evidence="1">
    <location>
        <begin position="96"/>
        <end position="118"/>
    </location>
</feature>
<feature type="transmembrane region" description="Helical" evidence="1">
    <location>
        <begin position="56"/>
        <end position="76"/>
    </location>
</feature>
<keyword evidence="1" id="KW-0812">Transmembrane</keyword>
<dbReference type="AlphaFoldDB" id="A0AAD5T812"/>
<feature type="transmembrane region" description="Helical" evidence="1">
    <location>
        <begin position="168"/>
        <end position="186"/>
    </location>
</feature>
<sequence>MASLFPPGYIPNYALLAHWDSKSAAFTFMTIAFVFLLFMVRNIIYFAKSGHTRSVYAYLILWSIFRIVALALRGAAVTDDNGQTFALYQWAQISASVGFMPLAEVLIFNLLEITIIIFNLKPSTRLRWKIGASAIFAFFVLCVCIYVFDFTLNKPFGSNPKDYTGDIVLREIGFNGLLLITVYALVGSLRNLFFLGRTGNVAPEFVPKIRIFRSFMFCKLKQ</sequence>
<keyword evidence="1" id="KW-0472">Membrane</keyword>
<evidence type="ECO:0000313" key="2">
    <source>
        <dbReference type="EMBL" id="KAJ3135980.1"/>
    </source>
</evidence>
<keyword evidence="3" id="KW-1185">Reference proteome</keyword>
<gene>
    <name evidence="2" type="ORF">HK100_002111</name>
</gene>
<dbReference type="EMBL" id="JADGJH010000148">
    <property type="protein sequence ID" value="KAJ3135980.1"/>
    <property type="molecule type" value="Genomic_DNA"/>
</dbReference>
<proteinExistence type="predicted"/>
<reference evidence="2" key="1">
    <citation type="submission" date="2020-05" db="EMBL/GenBank/DDBJ databases">
        <title>Phylogenomic resolution of chytrid fungi.</title>
        <authorList>
            <person name="Stajich J.E."/>
            <person name="Amses K."/>
            <person name="Simmons R."/>
            <person name="Seto K."/>
            <person name="Myers J."/>
            <person name="Bonds A."/>
            <person name="Quandt C.A."/>
            <person name="Barry K."/>
            <person name="Liu P."/>
            <person name="Grigoriev I."/>
            <person name="Longcore J.E."/>
            <person name="James T.Y."/>
        </authorList>
    </citation>
    <scope>NUCLEOTIDE SEQUENCE</scope>
    <source>
        <strain evidence="2">JEL0513</strain>
    </source>
</reference>
<feature type="transmembrane region" description="Helical" evidence="1">
    <location>
        <begin position="24"/>
        <end position="44"/>
    </location>
</feature>
<feature type="transmembrane region" description="Helical" evidence="1">
    <location>
        <begin position="130"/>
        <end position="148"/>
    </location>
</feature>
<evidence type="ECO:0000256" key="1">
    <source>
        <dbReference type="SAM" id="Phobius"/>
    </source>
</evidence>
<comment type="caution">
    <text evidence="2">The sequence shown here is derived from an EMBL/GenBank/DDBJ whole genome shotgun (WGS) entry which is preliminary data.</text>
</comment>
<accession>A0AAD5T812</accession>
<name>A0AAD5T812_9FUNG</name>
<protein>
    <submittedName>
        <fullName evidence="2">Uncharacterized protein</fullName>
    </submittedName>
</protein>
<dbReference type="Proteomes" id="UP001211907">
    <property type="component" value="Unassembled WGS sequence"/>
</dbReference>
<evidence type="ECO:0000313" key="3">
    <source>
        <dbReference type="Proteomes" id="UP001211907"/>
    </source>
</evidence>
<keyword evidence="1" id="KW-1133">Transmembrane helix</keyword>
<organism evidence="2 3">
    <name type="scientific">Physocladia obscura</name>
    <dbReference type="NCBI Taxonomy" id="109957"/>
    <lineage>
        <taxon>Eukaryota</taxon>
        <taxon>Fungi</taxon>
        <taxon>Fungi incertae sedis</taxon>
        <taxon>Chytridiomycota</taxon>
        <taxon>Chytridiomycota incertae sedis</taxon>
        <taxon>Chytridiomycetes</taxon>
        <taxon>Chytridiales</taxon>
        <taxon>Chytriomycetaceae</taxon>
        <taxon>Physocladia</taxon>
    </lineage>
</organism>